<keyword evidence="3" id="KW-1185">Reference proteome</keyword>
<feature type="transmembrane region" description="Helical" evidence="1">
    <location>
        <begin position="27"/>
        <end position="52"/>
    </location>
</feature>
<proteinExistence type="predicted"/>
<accession>A0ABU1D586</accession>
<gene>
    <name evidence="2" type="ORF">Q8947_06330</name>
</gene>
<dbReference type="RefSeq" id="WP_165278973.1">
    <property type="nucleotide sequence ID" value="NZ_JAUZQE010000011.1"/>
</dbReference>
<dbReference type="EMBL" id="JAUZQE010000011">
    <property type="protein sequence ID" value="MDR4125599.1"/>
    <property type="molecule type" value="Genomic_DNA"/>
</dbReference>
<evidence type="ECO:0000256" key="1">
    <source>
        <dbReference type="SAM" id="Phobius"/>
    </source>
</evidence>
<sequence length="56" mass="6272">MATSDHNDLNDPNAPIPWMQKLLDSPFILLILGVMIPMIVYNLWGVVEILLIPASQ</sequence>
<reference evidence="2 3" key="1">
    <citation type="submission" date="2023-08" db="EMBL/GenBank/DDBJ databases">
        <title>Alcaligenaceae gen. nov., a novel taxon isolated from the sludge of Yixing Pesticide Factory.</title>
        <authorList>
            <person name="Ruan L."/>
        </authorList>
    </citation>
    <scope>NUCLEOTIDE SEQUENCE [LARGE SCALE GENOMIC DNA]</scope>
    <source>
        <strain evidence="2 3">LG-2</strain>
    </source>
</reference>
<organism evidence="2 3">
    <name type="scientific">Yanghanlia caeni</name>
    <dbReference type="NCBI Taxonomy" id="3064283"/>
    <lineage>
        <taxon>Bacteria</taxon>
        <taxon>Pseudomonadati</taxon>
        <taxon>Pseudomonadota</taxon>
        <taxon>Betaproteobacteria</taxon>
        <taxon>Burkholderiales</taxon>
        <taxon>Alcaligenaceae</taxon>
        <taxon>Yanghanlia</taxon>
    </lineage>
</organism>
<evidence type="ECO:0000313" key="3">
    <source>
        <dbReference type="Proteomes" id="UP001232156"/>
    </source>
</evidence>
<keyword evidence="1" id="KW-1133">Transmembrane helix</keyword>
<evidence type="ECO:0000313" key="2">
    <source>
        <dbReference type="EMBL" id="MDR4125599.1"/>
    </source>
</evidence>
<keyword evidence="1" id="KW-0812">Transmembrane</keyword>
<keyword evidence="1" id="KW-0472">Membrane</keyword>
<protein>
    <submittedName>
        <fullName evidence="2">Uncharacterized protein</fullName>
    </submittedName>
</protein>
<name>A0ABU1D586_9BURK</name>
<comment type="caution">
    <text evidence="2">The sequence shown here is derived from an EMBL/GenBank/DDBJ whole genome shotgun (WGS) entry which is preliminary data.</text>
</comment>
<dbReference type="Proteomes" id="UP001232156">
    <property type="component" value="Unassembled WGS sequence"/>
</dbReference>